<evidence type="ECO:0000256" key="2">
    <source>
        <dbReference type="ARBA" id="ARBA00022614"/>
    </source>
</evidence>
<dbReference type="SMART" id="SM00365">
    <property type="entry name" value="LRR_SD22"/>
    <property type="match status" value="2"/>
</dbReference>
<dbReference type="PANTHER" id="PTHR45973">
    <property type="entry name" value="PROTEIN PHOSPHATASE 1 REGULATORY SUBUNIT SDS22-RELATED"/>
    <property type="match status" value="1"/>
</dbReference>
<evidence type="ECO:0000256" key="6">
    <source>
        <dbReference type="SAM" id="MobiDB-lite"/>
    </source>
</evidence>
<evidence type="ECO:0000256" key="4">
    <source>
        <dbReference type="ARBA" id="ARBA00023069"/>
    </source>
</evidence>
<evidence type="ECO:0000256" key="1">
    <source>
        <dbReference type="ARBA" id="ARBA00004138"/>
    </source>
</evidence>
<feature type="region of interest" description="Disordered" evidence="6">
    <location>
        <begin position="167"/>
        <end position="261"/>
    </location>
</feature>
<organism evidence="7 8">
    <name type="scientific">Magallana gigas</name>
    <name type="common">Pacific oyster</name>
    <name type="synonym">Crassostrea gigas</name>
    <dbReference type="NCBI Taxonomy" id="29159"/>
    <lineage>
        <taxon>Eukaryota</taxon>
        <taxon>Metazoa</taxon>
        <taxon>Spiralia</taxon>
        <taxon>Lophotrochozoa</taxon>
        <taxon>Mollusca</taxon>
        <taxon>Bivalvia</taxon>
        <taxon>Autobranchia</taxon>
        <taxon>Pteriomorphia</taxon>
        <taxon>Ostreida</taxon>
        <taxon>Ostreoidea</taxon>
        <taxon>Ostreidae</taxon>
        <taxon>Magallana</taxon>
    </lineage>
</organism>
<keyword evidence="5" id="KW-0966">Cell projection</keyword>
<reference evidence="7" key="1">
    <citation type="submission" date="2022-08" db="UniProtKB">
        <authorList>
            <consortium name="EnsemblMetazoa"/>
        </authorList>
    </citation>
    <scope>IDENTIFICATION</scope>
    <source>
        <strain evidence="7">05x7-T-G4-1.051#20</strain>
    </source>
</reference>
<evidence type="ECO:0000313" key="7">
    <source>
        <dbReference type="EnsemblMetazoa" id="G31832.1:cds"/>
    </source>
</evidence>
<dbReference type="Pfam" id="PF12799">
    <property type="entry name" value="LRR_4"/>
    <property type="match status" value="1"/>
</dbReference>
<dbReference type="SUPFAM" id="SSF52058">
    <property type="entry name" value="L domain-like"/>
    <property type="match status" value="1"/>
</dbReference>
<feature type="compositionally biased region" description="Basic and acidic residues" evidence="6">
    <location>
        <begin position="167"/>
        <end position="179"/>
    </location>
</feature>
<dbReference type="EnsemblMetazoa" id="G31832.1">
    <property type="protein sequence ID" value="G31832.1:cds"/>
    <property type="gene ID" value="G31832"/>
</dbReference>
<dbReference type="InterPro" id="IPR032675">
    <property type="entry name" value="LRR_dom_sf"/>
</dbReference>
<dbReference type="Proteomes" id="UP000005408">
    <property type="component" value="Unassembled WGS sequence"/>
</dbReference>
<feature type="compositionally biased region" description="Acidic residues" evidence="6">
    <location>
        <begin position="180"/>
        <end position="194"/>
    </location>
</feature>
<proteinExistence type="predicted"/>
<feature type="compositionally biased region" description="Polar residues" evidence="6">
    <location>
        <begin position="206"/>
        <end position="219"/>
    </location>
</feature>
<protein>
    <recommendedName>
        <fullName evidence="9">Leucine-rich repeat-containing protein 46</fullName>
    </recommendedName>
</protein>
<keyword evidence="4" id="KW-0969">Cilium</keyword>
<dbReference type="PROSITE" id="PS51450">
    <property type="entry name" value="LRR"/>
    <property type="match status" value="2"/>
</dbReference>
<comment type="subcellular location">
    <subcellularLocation>
        <location evidence="1">Cell projection</location>
        <location evidence="1">Cilium</location>
    </subcellularLocation>
</comment>
<sequence>MELCYLDAVKPVRLSLHLIVKRHLPPEAKDWSHEEILEALQKVTHIRLDRENISEIDGLELLEKKVTNLYLQHNQIKCIENLECLTNLRFLTLSGNQIEVVEGLKHLQHLFFLDLSLNLIKDFDIDEFPQSLIILNLKGNPCTSHPDHRGRIIQDLPKLKQLDEVEVTSEEKLEAGFKTEEDEDDDEEDEEEDKPEDKKEKAGSKNIEQLTNSTLVRSQNRVELDLREHLKHSQELDLIREKYNIPSSRTNRTPRTEKAQK</sequence>
<dbReference type="PANTHER" id="PTHR45973:SF9">
    <property type="entry name" value="LEUCINE-RICH REPEAT-CONTAINING PROTEIN 46"/>
    <property type="match status" value="1"/>
</dbReference>
<keyword evidence="8" id="KW-1185">Reference proteome</keyword>
<accession>A0A8W8M8B7</accession>
<keyword evidence="2" id="KW-0433">Leucine-rich repeat</keyword>
<dbReference type="AlphaFoldDB" id="A0A8W8M8B7"/>
<dbReference type="InterPro" id="IPR050576">
    <property type="entry name" value="Cilia_flagella_integrity"/>
</dbReference>
<name>A0A8W8M8B7_MAGGI</name>
<dbReference type="Gene3D" id="3.80.10.10">
    <property type="entry name" value="Ribonuclease Inhibitor"/>
    <property type="match status" value="1"/>
</dbReference>
<keyword evidence="3" id="KW-0677">Repeat</keyword>
<feature type="compositionally biased region" description="Basic and acidic residues" evidence="6">
    <location>
        <begin position="220"/>
        <end position="243"/>
    </location>
</feature>
<evidence type="ECO:0000256" key="5">
    <source>
        <dbReference type="ARBA" id="ARBA00023273"/>
    </source>
</evidence>
<evidence type="ECO:0000256" key="3">
    <source>
        <dbReference type="ARBA" id="ARBA00022737"/>
    </source>
</evidence>
<dbReference type="InterPro" id="IPR025875">
    <property type="entry name" value="Leu-rich_rpt_4"/>
</dbReference>
<evidence type="ECO:0008006" key="9">
    <source>
        <dbReference type="Google" id="ProtNLM"/>
    </source>
</evidence>
<evidence type="ECO:0000313" key="8">
    <source>
        <dbReference type="Proteomes" id="UP000005408"/>
    </source>
</evidence>
<dbReference type="InterPro" id="IPR001611">
    <property type="entry name" value="Leu-rich_rpt"/>
</dbReference>